<evidence type="ECO:0000313" key="2">
    <source>
        <dbReference type="EMBL" id="PYY27992.1"/>
    </source>
</evidence>
<sequence>MLIILAVIVVLGIIFLMIFNSRSTRRAAEARAAQTAETEREPVLLQGDDQTEEKLLDSSDPVDYTETDGPRETKTETELRENKIEVSHQAKKQETQTKGIDSEYRQALLHFRKPTEPQEEPVESTSNEIEKSADEVYRSALRDMKSKSSPPDSDPK</sequence>
<feature type="compositionally biased region" description="Basic and acidic residues" evidence="1">
    <location>
        <begin position="128"/>
        <end position="146"/>
    </location>
</feature>
<gene>
    <name evidence="2" type="ORF">PIL02S_03108</name>
</gene>
<name>A0A2W0CCZ1_9BACL</name>
<dbReference type="Proteomes" id="UP000247459">
    <property type="component" value="Unassembled WGS sequence"/>
</dbReference>
<feature type="compositionally biased region" description="Low complexity" evidence="1">
    <location>
        <begin position="147"/>
        <end position="156"/>
    </location>
</feature>
<dbReference type="EMBL" id="PRLG01000020">
    <property type="protein sequence ID" value="PYY27992.1"/>
    <property type="molecule type" value="Genomic_DNA"/>
</dbReference>
<feature type="region of interest" description="Disordered" evidence="1">
    <location>
        <begin position="30"/>
        <end position="156"/>
    </location>
</feature>
<comment type="caution">
    <text evidence="2">The sequence shown here is derived from an EMBL/GenBank/DDBJ whole genome shotgun (WGS) entry which is preliminary data.</text>
</comment>
<accession>A0A2W0CCZ1</accession>
<organism evidence="2 3">
    <name type="scientific">Paenibacillus illinoisensis</name>
    <dbReference type="NCBI Taxonomy" id="59845"/>
    <lineage>
        <taxon>Bacteria</taxon>
        <taxon>Bacillati</taxon>
        <taxon>Bacillota</taxon>
        <taxon>Bacilli</taxon>
        <taxon>Bacillales</taxon>
        <taxon>Paenibacillaceae</taxon>
        <taxon>Paenibacillus</taxon>
    </lineage>
</organism>
<protein>
    <submittedName>
        <fullName evidence="2">Uncharacterized protein</fullName>
    </submittedName>
</protein>
<proteinExistence type="predicted"/>
<dbReference type="OrthoDB" id="2665245at2"/>
<dbReference type="RefSeq" id="WP_095358783.1">
    <property type="nucleotide sequence ID" value="NZ_PRLG01000020.1"/>
</dbReference>
<evidence type="ECO:0000313" key="3">
    <source>
        <dbReference type="Proteomes" id="UP000247459"/>
    </source>
</evidence>
<evidence type="ECO:0000256" key="1">
    <source>
        <dbReference type="SAM" id="MobiDB-lite"/>
    </source>
</evidence>
<feature type="compositionally biased region" description="Basic and acidic residues" evidence="1">
    <location>
        <begin position="68"/>
        <end position="104"/>
    </location>
</feature>
<dbReference type="AlphaFoldDB" id="A0A2W0CCZ1"/>
<reference evidence="2 3" key="1">
    <citation type="submission" date="2018-01" db="EMBL/GenBank/DDBJ databases">
        <title>Genome sequence of the PGP bacterium Paenibacillus illinoisensis E3.</title>
        <authorList>
            <person name="Rolli E."/>
            <person name="Marasco R."/>
            <person name="Bessem C."/>
            <person name="Michoud G."/>
            <person name="Gaiarsa S."/>
            <person name="Borin S."/>
            <person name="Daffonchio D."/>
        </authorList>
    </citation>
    <scope>NUCLEOTIDE SEQUENCE [LARGE SCALE GENOMIC DNA]</scope>
    <source>
        <strain evidence="2 3">E3</strain>
    </source>
</reference>